<organism evidence="5 6">
    <name type="scientific">Eisenbergiella tayi</name>
    <dbReference type="NCBI Taxonomy" id="1432052"/>
    <lineage>
        <taxon>Bacteria</taxon>
        <taxon>Bacillati</taxon>
        <taxon>Bacillota</taxon>
        <taxon>Clostridia</taxon>
        <taxon>Lachnospirales</taxon>
        <taxon>Lachnospiraceae</taxon>
        <taxon>Eisenbergiella</taxon>
    </lineage>
</organism>
<keyword evidence="2" id="KW-0238">DNA-binding</keyword>
<dbReference type="SUPFAM" id="SSF46689">
    <property type="entry name" value="Homeodomain-like"/>
    <property type="match status" value="1"/>
</dbReference>
<dbReference type="PRINTS" id="PR00032">
    <property type="entry name" value="HTHARAC"/>
</dbReference>
<gene>
    <name evidence="5" type="ORF">BEI59_03720</name>
</gene>
<evidence type="ECO:0000256" key="3">
    <source>
        <dbReference type="ARBA" id="ARBA00023163"/>
    </source>
</evidence>
<dbReference type="InterPro" id="IPR018062">
    <property type="entry name" value="HTH_AraC-typ_CS"/>
</dbReference>
<dbReference type="OrthoDB" id="9807321at2"/>
<dbReference type="PANTHER" id="PTHR43280:SF2">
    <property type="entry name" value="HTH-TYPE TRANSCRIPTIONAL REGULATOR EXSA"/>
    <property type="match status" value="1"/>
</dbReference>
<dbReference type="InterPro" id="IPR009057">
    <property type="entry name" value="Homeodomain-like_sf"/>
</dbReference>
<dbReference type="SUPFAM" id="SSF51215">
    <property type="entry name" value="Regulatory protein AraC"/>
    <property type="match status" value="1"/>
</dbReference>
<dbReference type="GO" id="GO:0043565">
    <property type="term" value="F:sequence-specific DNA binding"/>
    <property type="evidence" value="ECO:0007669"/>
    <property type="project" value="InterPro"/>
</dbReference>
<dbReference type="InterPro" id="IPR018060">
    <property type="entry name" value="HTH_AraC"/>
</dbReference>
<evidence type="ECO:0000313" key="5">
    <source>
        <dbReference type="EMBL" id="ODR55042.1"/>
    </source>
</evidence>
<protein>
    <recommendedName>
        <fullName evidence="4">HTH araC/xylS-type domain-containing protein</fullName>
    </recommendedName>
</protein>
<dbReference type="AlphaFoldDB" id="A0A1E3UMX8"/>
<dbReference type="Gene3D" id="1.10.10.60">
    <property type="entry name" value="Homeodomain-like"/>
    <property type="match status" value="2"/>
</dbReference>
<keyword evidence="1" id="KW-0805">Transcription regulation</keyword>
<dbReference type="PROSITE" id="PS00041">
    <property type="entry name" value="HTH_ARAC_FAMILY_1"/>
    <property type="match status" value="1"/>
</dbReference>
<evidence type="ECO:0000259" key="4">
    <source>
        <dbReference type="PROSITE" id="PS01124"/>
    </source>
</evidence>
<dbReference type="InterPro" id="IPR003313">
    <property type="entry name" value="AraC-bd"/>
</dbReference>
<dbReference type="Pfam" id="PF12833">
    <property type="entry name" value="HTH_18"/>
    <property type="match status" value="1"/>
</dbReference>
<dbReference type="PROSITE" id="PS01124">
    <property type="entry name" value="HTH_ARAC_FAMILY_2"/>
    <property type="match status" value="1"/>
</dbReference>
<dbReference type="Pfam" id="PF02311">
    <property type="entry name" value="AraC_binding"/>
    <property type="match status" value="1"/>
</dbReference>
<evidence type="ECO:0000256" key="2">
    <source>
        <dbReference type="ARBA" id="ARBA00023125"/>
    </source>
</evidence>
<sequence length="361" mass="41582">MADSLFFYTKPFCSQSIGLYGSSFLYKTVVHSSEQRYTLDRKAAGRKAFSGGSDSMEEILYYKMGSSCLPVIKYTNKVHVEPPHVHIRRQLEEYVLYFLLSGDMYLKEGKRDYHLEAGDMLILDPRLEHRGTKAAACTYFYIHFYQEQLEECHTTADTIKNEALARRFASLQTDECTIRNMPSDPLLLPKHLHISKPGVLLHMTELLEQITASHYNKLEYFRLQTGCLFMEFLLAASRELTDSFLLEGDSTFTARSTKIIYDIMTFFQSSYAGDITGCLIEQKYGCNYDYINRLFKKATGKTMLAYLNELRISKARQLLSDGTSRISDVAEKCGFRDIYYFSRVFKKYTGTTPGAFTRNSF</sequence>
<comment type="caution">
    <text evidence="5">The sequence shown here is derived from an EMBL/GenBank/DDBJ whole genome shotgun (WGS) entry which is preliminary data.</text>
</comment>
<feature type="domain" description="HTH araC/xylS-type" evidence="4">
    <location>
        <begin position="261"/>
        <end position="359"/>
    </location>
</feature>
<dbReference type="EMBL" id="MEHA01000002">
    <property type="protein sequence ID" value="ODR55042.1"/>
    <property type="molecule type" value="Genomic_DNA"/>
</dbReference>
<dbReference type="Proteomes" id="UP000094271">
    <property type="component" value="Unassembled WGS sequence"/>
</dbReference>
<dbReference type="InterPro" id="IPR020449">
    <property type="entry name" value="Tscrpt_reg_AraC-type_HTH"/>
</dbReference>
<reference evidence="5 6" key="1">
    <citation type="submission" date="2016-08" db="EMBL/GenBank/DDBJ databases">
        <authorList>
            <person name="Seilhamer J.J."/>
        </authorList>
    </citation>
    <scope>NUCLEOTIDE SEQUENCE [LARGE SCALE GENOMIC DNA]</scope>
    <source>
        <strain evidence="5 6">NML150140-1</strain>
    </source>
</reference>
<evidence type="ECO:0000313" key="6">
    <source>
        <dbReference type="Proteomes" id="UP000094271"/>
    </source>
</evidence>
<keyword evidence="3" id="KW-0804">Transcription</keyword>
<evidence type="ECO:0000256" key="1">
    <source>
        <dbReference type="ARBA" id="ARBA00023015"/>
    </source>
</evidence>
<dbReference type="PANTHER" id="PTHR43280">
    <property type="entry name" value="ARAC-FAMILY TRANSCRIPTIONAL REGULATOR"/>
    <property type="match status" value="1"/>
</dbReference>
<proteinExistence type="predicted"/>
<name>A0A1E3UMX8_9FIRM</name>
<dbReference type="InterPro" id="IPR037923">
    <property type="entry name" value="HTH-like"/>
</dbReference>
<accession>A0A1E3UMX8</accession>
<dbReference type="GO" id="GO:0003700">
    <property type="term" value="F:DNA-binding transcription factor activity"/>
    <property type="evidence" value="ECO:0007669"/>
    <property type="project" value="InterPro"/>
</dbReference>
<dbReference type="SMART" id="SM00342">
    <property type="entry name" value="HTH_ARAC"/>
    <property type="match status" value="1"/>
</dbReference>